<feature type="transmembrane region" description="Helical" evidence="1">
    <location>
        <begin position="406"/>
        <end position="427"/>
    </location>
</feature>
<reference evidence="2 3" key="1">
    <citation type="submission" date="2016-10" db="EMBL/GenBank/DDBJ databases">
        <authorList>
            <person name="de Groot N.N."/>
        </authorList>
    </citation>
    <scope>NUCLEOTIDE SEQUENCE [LARGE SCALE GENOMIC DNA]</scope>
    <source>
        <strain evidence="2 3">DSM 16619</strain>
    </source>
</reference>
<proteinExistence type="predicted"/>
<feature type="transmembrane region" description="Helical" evidence="1">
    <location>
        <begin position="363"/>
        <end position="385"/>
    </location>
</feature>
<dbReference type="STRING" id="187868.SAMN05192589_10165"/>
<evidence type="ECO:0000313" key="3">
    <source>
        <dbReference type="Proteomes" id="UP000198781"/>
    </source>
</evidence>
<evidence type="ECO:0000256" key="1">
    <source>
        <dbReference type="SAM" id="Phobius"/>
    </source>
</evidence>
<keyword evidence="1" id="KW-0812">Transmembrane</keyword>
<dbReference type="InterPro" id="IPR005625">
    <property type="entry name" value="PepSY-ass_TM"/>
</dbReference>
<keyword evidence="3" id="KW-1185">Reference proteome</keyword>
<feature type="transmembrane region" description="Helical" evidence="1">
    <location>
        <begin position="12"/>
        <end position="38"/>
    </location>
</feature>
<dbReference type="Pfam" id="PF03929">
    <property type="entry name" value="PepSY_TM"/>
    <property type="match status" value="1"/>
</dbReference>
<sequence length="548" mass="60115">MKGQGNFRQSMSWLHTWCGLVCGWLLCAIFLTGTLSVFREPITRWMEARPVLEGAESRAARGTAALPLAQAVRHLSEQAPAARFWRVELPQGPGDALLLVWREGRINRMAALHPVTGAVLPAPWGRATEGGRHFMSFHYMLQWNALGFWVVGWVSMCMLVALVSGVVVHRRIFQDFFTFRPRKGQRSWMDAHNATGVLTLPFLFMIVYTGLAIFYTSYMPWPLRAAYGEGDKAYAQFQTELAHGARDELRRPRTGRPAALHDLTPLLEQARTLTGQPPRMLVIESPGDANATVRVLGPREPEAGTGQRRALLNPVATVAFDGVSGAVLQVRRPEPEAAFGSEQVHAAMESLHFARFGGWPMKWLYFVSGLLGTLMVATGTVLFSVKRRAKSGNEFGRATAGVYRAVEALNVAAVAGIAVACIGYFYANRLLPTELPGRALWEIRAFLGIWLATLLHAALRPPRCAWVEQLAAAALLCIALPGLNAWTTGQHLAAYALSADWQRASVEFTALACGACMALAARRTGIGWRRAAPGTRSKRPVPNAEVRG</sequence>
<feature type="transmembrane region" description="Helical" evidence="1">
    <location>
        <begin position="439"/>
        <end position="458"/>
    </location>
</feature>
<keyword evidence="1" id="KW-1133">Transmembrane helix</keyword>
<feature type="transmembrane region" description="Helical" evidence="1">
    <location>
        <begin position="470"/>
        <end position="489"/>
    </location>
</feature>
<dbReference type="EMBL" id="FMZC01000001">
    <property type="protein sequence ID" value="SDC01237.1"/>
    <property type="molecule type" value="Genomic_DNA"/>
</dbReference>
<protein>
    <submittedName>
        <fullName evidence="2">Uncharacterized iron-regulated membrane protein</fullName>
    </submittedName>
</protein>
<gene>
    <name evidence="2" type="ORF">SAMN05192589_10165</name>
</gene>
<dbReference type="RefSeq" id="WP_245711173.1">
    <property type="nucleotide sequence ID" value="NZ_FMZC01000001.1"/>
</dbReference>
<evidence type="ECO:0000313" key="2">
    <source>
        <dbReference type="EMBL" id="SDC01237.1"/>
    </source>
</evidence>
<dbReference type="AlphaFoldDB" id="A0A1G6I3V9"/>
<accession>A0A1G6I3V9</accession>
<organism evidence="2 3">
    <name type="scientific">Paracidovorax valerianellae</name>
    <dbReference type="NCBI Taxonomy" id="187868"/>
    <lineage>
        <taxon>Bacteria</taxon>
        <taxon>Pseudomonadati</taxon>
        <taxon>Pseudomonadota</taxon>
        <taxon>Betaproteobacteria</taxon>
        <taxon>Burkholderiales</taxon>
        <taxon>Comamonadaceae</taxon>
        <taxon>Paracidovorax</taxon>
    </lineage>
</organism>
<dbReference type="PANTHER" id="PTHR34219">
    <property type="entry name" value="IRON-REGULATED INNER MEMBRANE PROTEIN-RELATED"/>
    <property type="match status" value="1"/>
</dbReference>
<dbReference type="Proteomes" id="UP000198781">
    <property type="component" value="Unassembled WGS sequence"/>
</dbReference>
<feature type="transmembrane region" description="Helical" evidence="1">
    <location>
        <begin position="146"/>
        <end position="173"/>
    </location>
</feature>
<keyword evidence="1" id="KW-0472">Membrane</keyword>
<dbReference type="PANTHER" id="PTHR34219:SF4">
    <property type="entry name" value="PEPSY DOMAIN-CONTAINING PROTEIN"/>
    <property type="match status" value="1"/>
</dbReference>
<feature type="transmembrane region" description="Helical" evidence="1">
    <location>
        <begin position="501"/>
        <end position="521"/>
    </location>
</feature>
<feature type="transmembrane region" description="Helical" evidence="1">
    <location>
        <begin position="194"/>
        <end position="215"/>
    </location>
</feature>
<name>A0A1G6I3V9_9BURK</name>